<keyword evidence="2" id="KW-1133">Transmembrane helix</keyword>
<feature type="transmembrane region" description="Helical" evidence="2">
    <location>
        <begin position="422"/>
        <end position="446"/>
    </location>
</feature>
<keyword evidence="2" id="KW-0812">Transmembrane</keyword>
<name>A0AAD2FRN6_9STRA</name>
<evidence type="ECO:0000313" key="4">
    <source>
        <dbReference type="EMBL" id="CAJ1950732.1"/>
    </source>
</evidence>
<evidence type="ECO:0000313" key="5">
    <source>
        <dbReference type="Proteomes" id="UP001295423"/>
    </source>
</evidence>
<dbReference type="InterPro" id="IPR002372">
    <property type="entry name" value="PQQ_rpt_dom"/>
</dbReference>
<feature type="region of interest" description="Disordered" evidence="1">
    <location>
        <begin position="453"/>
        <end position="502"/>
    </location>
</feature>
<accession>A0AAD2FRN6</accession>
<gene>
    <name evidence="4" type="ORF">CYCCA115_LOCUS12729</name>
</gene>
<feature type="region of interest" description="Disordered" evidence="1">
    <location>
        <begin position="509"/>
        <end position="528"/>
    </location>
</feature>
<reference evidence="4" key="1">
    <citation type="submission" date="2023-08" db="EMBL/GenBank/DDBJ databases">
        <authorList>
            <person name="Audoor S."/>
            <person name="Bilcke G."/>
        </authorList>
    </citation>
    <scope>NUCLEOTIDE SEQUENCE</scope>
</reference>
<proteinExistence type="predicted"/>
<keyword evidence="5" id="KW-1185">Reference proteome</keyword>
<feature type="domain" description="Pyrrolo-quinoline quinone repeat" evidence="3">
    <location>
        <begin position="232"/>
        <end position="350"/>
    </location>
</feature>
<feature type="region of interest" description="Disordered" evidence="1">
    <location>
        <begin position="360"/>
        <end position="412"/>
    </location>
</feature>
<sequence>MATGSISECSSKPVLVLDGTSNAYVVYSVVNGNKSTVFAVTFDGNLKWQVIVDGQIMGTPAVSNKAIYISHNVDSTTGYLSVLLFNSENNNDMDVPVLTATLAPTQGNAPLGPLSLDPESGQDVVAVAEWWDQGYGSKGNLYFLVFSEDYNQFGGRGNESYTMQHVSSWPFSASARPLVVDSSVWLGASGANIGGWQQKDISKVLTGERENVNPKWVLQLDTKTSDSGQPLLTTPVISDDESMLVLAGTNGELYGLQSKGGKQQWANMNGASAILAQPVIVEDAVYVIESQNGNVRQHSLWGGNEIWQLGCDSESPLCNEEVEADFGISPNGALLYYGDISGNIVALQIATVDTAAPTMVPTTLPPTRSPSSTAPPTTTAQESPTDGTSQNGQGNDRLDTSEDNVTNLAGSMTGIDDSDSTVFMIASAVGGFFVVVLATIACFILCKKRRNRKKNSDHKSASGDFGSQKPKYSQSSNRELDYGTPDKTTPVAPPKKRTPDIFAFDSDSEVGTANSQHLPSSNDSTRDLTDTFSLLAPSETDDGTLTNKGGMPSDASHMSEESDLPIPPPPTGPIPKQVETETISMLDMEAQKYDEATTAESVSYANMYADNLIDDLKLQSQPPVSPTSTVSESSVYTGQPPNAGSPANSVANLMSTSPRNVPVIPDVFSTILDRDALPCDEEGTKNSRQQFILSQSTKQPAYNPKHDSGNEDNPIPDDERMNAGPGDHYMSEATMDKNLYSAVAVRRDNSINGDGAKFGAPRQVVSSLCIGNEPDPKEQNTEKWSSFMSELEEAEKMFSEPNLKSSRMLADDESTDAGSSFMGLINSSMGDMMGSDKGI</sequence>
<feature type="region of interest" description="Disordered" evidence="1">
    <location>
        <begin position="694"/>
        <end position="724"/>
    </location>
</feature>
<dbReference type="EMBL" id="CAKOGP040001770">
    <property type="protein sequence ID" value="CAJ1950732.1"/>
    <property type="molecule type" value="Genomic_DNA"/>
</dbReference>
<evidence type="ECO:0000256" key="2">
    <source>
        <dbReference type="SAM" id="Phobius"/>
    </source>
</evidence>
<protein>
    <recommendedName>
        <fullName evidence="3">Pyrrolo-quinoline quinone repeat domain-containing protein</fullName>
    </recommendedName>
</protein>
<dbReference type="Proteomes" id="UP001295423">
    <property type="component" value="Unassembled WGS sequence"/>
</dbReference>
<feature type="compositionally biased region" description="Low complexity" evidence="1">
    <location>
        <begin position="620"/>
        <end position="637"/>
    </location>
</feature>
<dbReference type="Pfam" id="PF13360">
    <property type="entry name" value="PQQ_2"/>
    <property type="match status" value="1"/>
</dbReference>
<feature type="compositionally biased region" description="Polar residues" evidence="1">
    <location>
        <begin position="639"/>
        <end position="653"/>
    </location>
</feature>
<keyword evidence="2" id="KW-0472">Membrane</keyword>
<organism evidence="4 5">
    <name type="scientific">Cylindrotheca closterium</name>
    <dbReference type="NCBI Taxonomy" id="2856"/>
    <lineage>
        <taxon>Eukaryota</taxon>
        <taxon>Sar</taxon>
        <taxon>Stramenopiles</taxon>
        <taxon>Ochrophyta</taxon>
        <taxon>Bacillariophyta</taxon>
        <taxon>Bacillariophyceae</taxon>
        <taxon>Bacillariophycidae</taxon>
        <taxon>Bacillariales</taxon>
        <taxon>Bacillariaceae</taxon>
        <taxon>Cylindrotheca</taxon>
    </lineage>
</organism>
<feature type="region of interest" description="Disordered" evidence="1">
    <location>
        <begin position="797"/>
        <end position="827"/>
    </location>
</feature>
<dbReference type="Gene3D" id="2.130.10.10">
    <property type="entry name" value="YVTN repeat-like/Quinoprotein amine dehydrogenase"/>
    <property type="match status" value="1"/>
</dbReference>
<dbReference type="InterPro" id="IPR015943">
    <property type="entry name" value="WD40/YVTN_repeat-like_dom_sf"/>
</dbReference>
<feature type="compositionally biased region" description="Low complexity" evidence="1">
    <location>
        <begin position="369"/>
        <end position="385"/>
    </location>
</feature>
<dbReference type="AlphaFoldDB" id="A0AAD2FRN6"/>
<feature type="compositionally biased region" description="Polar residues" evidence="1">
    <location>
        <begin position="509"/>
        <end position="523"/>
    </location>
</feature>
<comment type="caution">
    <text evidence="4">The sequence shown here is derived from an EMBL/GenBank/DDBJ whole genome shotgun (WGS) entry which is preliminary data.</text>
</comment>
<dbReference type="SUPFAM" id="SSF50998">
    <property type="entry name" value="Quinoprotein alcohol dehydrogenase-like"/>
    <property type="match status" value="1"/>
</dbReference>
<evidence type="ECO:0000256" key="1">
    <source>
        <dbReference type="SAM" id="MobiDB-lite"/>
    </source>
</evidence>
<evidence type="ECO:0000259" key="3">
    <source>
        <dbReference type="Pfam" id="PF13360"/>
    </source>
</evidence>
<dbReference type="InterPro" id="IPR011047">
    <property type="entry name" value="Quinoprotein_ADH-like_sf"/>
</dbReference>
<feature type="region of interest" description="Disordered" evidence="1">
    <location>
        <begin position="535"/>
        <end position="574"/>
    </location>
</feature>
<feature type="region of interest" description="Disordered" evidence="1">
    <location>
        <begin position="618"/>
        <end position="653"/>
    </location>
</feature>